<feature type="non-terminal residue" evidence="21">
    <location>
        <position position="537"/>
    </location>
</feature>
<dbReference type="Proteomes" id="UP000641646">
    <property type="component" value="Unassembled WGS sequence"/>
</dbReference>
<sequence length="537" mass="61143">MKTAPLPSNESDRVEALKRYKILDTPTEEAFDDLTRLAAYICGTPIALVSLVDADRQWFKSQVGLEVTETPRDLAFCAHAILNPDDLLVVPNALEDDRFADNPLVTSNPNIRFYAGTPVVTPDGFPLGTLCVIDRIPRRLSDEQLEALRALGRQVITQMELRLNLARLERQIARSEEAEAQRRASDRQVVDLLESITDAFFTLDRQWRFTCVNQVATQIWQRSPEQLLGQNIWEAFPEIVGSQFEEQYRKAVAQQVSLSFEEFYQPLDRWFEVRVFPSYEGVSVFFHDITQRKMIEEALRYQRENSERLLLNILPEPIAFRLKMQESNIADTFDEVTILFADLVNFTRLASKVSPKKLVSLLNKIFSSFDRLTEKHGVEKIKTIGDAYMVVGGLPTRRSDHAEAVAEMALDMQQAISQFNVDYSTNLNIRIGINTGPAVAGVIGTKKFSYDLWGDAVNTASRMESHGLAGHIQVTKTTYEKLQDKYLFEDRGFIQIKGKGGMKTYLLEFRLSHPRCDSLNSDLQDEIAQMLAERKKA</sequence>
<evidence type="ECO:0000256" key="10">
    <source>
        <dbReference type="ARBA" id="ARBA00022989"/>
    </source>
</evidence>
<dbReference type="InterPro" id="IPR000014">
    <property type="entry name" value="PAS"/>
</dbReference>
<evidence type="ECO:0000256" key="9">
    <source>
        <dbReference type="ARBA" id="ARBA00022842"/>
    </source>
</evidence>
<evidence type="ECO:0000256" key="5">
    <source>
        <dbReference type="ARBA" id="ARBA00022692"/>
    </source>
</evidence>
<dbReference type="SMART" id="SM00091">
    <property type="entry name" value="PAS"/>
    <property type="match status" value="1"/>
</dbReference>
<dbReference type="Pfam" id="PF00211">
    <property type="entry name" value="Guanylate_cyc"/>
    <property type="match status" value="1"/>
</dbReference>
<dbReference type="PROSITE" id="PS00452">
    <property type="entry name" value="GUANYLATE_CYCLASE_1"/>
    <property type="match status" value="1"/>
</dbReference>
<evidence type="ECO:0000256" key="12">
    <source>
        <dbReference type="ARBA" id="ARBA00023136"/>
    </source>
</evidence>
<dbReference type="AlphaFoldDB" id="A0A926VKU8"/>
<evidence type="ECO:0000256" key="17">
    <source>
        <dbReference type="RuleBase" id="RU000405"/>
    </source>
</evidence>
<keyword evidence="13 17" id="KW-0456">Lyase</keyword>
<comment type="subcellular location">
    <subcellularLocation>
        <location evidence="2">Membrane</location>
    </subcellularLocation>
</comment>
<dbReference type="PANTHER" id="PTHR11920:SF335">
    <property type="entry name" value="GUANYLATE CYCLASE"/>
    <property type="match status" value="1"/>
</dbReference>
<evidence type="ECO:0000256" key="16">
    <source>
        <dbReference type="ARBA" id="ARBA00064436"/>
    </source>
</evidence>
<dbReference type="InterPro" id="IPR029787">
    <property type="entry name" value="Nucleotide_cyclase"/>
</dbReference>
<evidence type="ECO:0000256" key="7">
    <source>
        <dbReference type="ARBA" id="ARBA00022741"/>
    </source>
</evidence>
<dbReference type="Pfam" id="PF08448">
    <property type="entry name" value="PAS_4"/>
    <property type="match status" value="1"/>
</dbReference>
<name>A0A926VKU8_9CYAN</name>
<evidence type="ECO:0000256" key="14">
    <source>
        <dbReference type="ARBA" id="ARBA00032597"/>
    </source>
</evidence>
<dbReference type="GO" id="GO:0004016">
    <property type="term" value="F:adenylate cyclase activity"/>
    <property type="evidence" value="ECO:0007669"/>
    <property type="project" value="UniProtKB-EC"/>
</dbReference>
<dbReference type="GO" id="GO:0005524">
    <property type="term" value="F:ATP binding"/>
    <property type="evidence" value="ECO:0007669"/>
    <property type="project" value="UniProtKB-KW"/>
</dbReference>
<keyword evidence="8" id="KW-0067">ATP-binding</keyword>
<keyword evidence="6" id="KW-0479">Metal-binding</keyword>
<evidence type="ECO:0000259" key="19">
    <source>
        <dbReference type="PROSITE" id="PS50112"/>
    </source>
</evidence>
<dbReference type="GO" id="GO:0005886">
    <property type="term" value="C:plasma membrane"/>
    <property type="evidence" value="ECO:0007669"/>
    <property type="project" value="UniProtKB-ARBA"/>
</dbReference>
<organism evidence="21 22">
    <name type="scientific">Aerosakkonema funiforme FACHB-1375</name>
    <dbReference type="NCBI Taxonomy" id="2949571"/>
    <lineage>
        <taxon>Bacteria</taxon>
        <taxon>Bacillati</taxon>
        <taxon>Cyanobacteriota</taxon>
        <taxon>Cyanophyceae</taxon>
        <taxon>Oscillatoriophycideae</taxon>
        <taxon>Aerosakkonematales</taxon>
        <taxon>Aerosakkonemataceae</taxon>
        <taxon>Aerosakkonema</taxon>
    </lineage>
</organism>
<dbReference type="InterPro" id="IPR013656">
    <property type="entry name" value="PAS_4"/>
</dbReference>
<reference evidence="21" key="1">
    <citation type="journal article" date="2015" name="ISME J.">
        <title>Draft Genome Sequence of Streptomyces incarnatus NRRL8089, which Produces the Nucleoside Antibiotic Sinefungin.</title>
        <authorList>
            <person name="Oshima K."/>
            <person name="Hattori M."/>
            <person name="Shimizu H."/>
            <person name="Fukuda K."/>
            <person name="Nemoto M."/>
            <person name="Inagaki K."/>
            <person name="Tamura T."/>
        </authorList>
    </citation>
    <scope>NUCLEOTIDE SEQUENCE</scope>
    <source>
        <strain evidence="21">FACHB-1375</strain>
    </source>
</reference>
<dbReference type="EMBL" id="JACJPW010000107">
    <property type="protein sequence ID" value="MBD2185118.1"/>
    <property type="molecule type" value="Genomic_DNA"/>
</dbReference>
<dbReference type="SUPFAM" id="SSF55073">
    <property type="entry name" value="Nucleotide cyclase"/>
    <property type="match status" value="1"/>
</dbReference>
<comment type="caution">
    <text evidence="21">The sequence shown here is derived from an EMBL/GenBank/DDBJ whole genome shotgun (WGS) entry which is preliminary data.</text>
</comment>
<evidence type="ECO:0000256" key="6">
    <source>
        <dbReference type="ARBA" id="ARBA00022723"/>
    </source>
</evidence>
<keyword evidence="9" id="KW-0460">Magnesium</keyword>
<feature type="domain" description="Guanylate cyclase" evidence="20">
    <location>
        <begin position="337"/>
        <end position="464"/>
    </location>
</feature>
<dbReference type="EC" id="4.6.1.1" evidence="3"/>
<dbReference type="GO" id="GO:0046872">
    <property type="term" value="F:metal ion binding"/>
    <property type="evidence" value="ECO:0007669"/>
    <property type="project" value="UniProtKB-KW"/>
</dbReference>
<dbReference type="InterPro" id="IPR001054">
    <property type="entry name" value="A/G_cyclase"/>
</dbReference>
<dbReference type="SMART" id="SM00044">
    <property type="entry name" value="CYCc"/>
    <property type="match status" value="1"/>
</dbReference>
<evidence type="ECO:0000313" key="22">
    <source>
        <dbReference type="Proteomes" id="UP000641646"/>
    </source>
</evidence>
<dbReference type="GO" id="GO:0035556">
    <property type="term" value="P:intracellular signal transduction"/>
    <property type="evidence" value="ECO:0007669"/>
    <property type="project" value="InterPro"/>
</dbReference>
<dbReference type="Gene3D" id="3.30.70.1230">
    <property type="entry name" value="Nucleotide cyclase"/>
    <property type="match status" value="1"/>
</dbReference>
<dbReference type="InterPro" id="IPR003018">
    <property type="entry name" value="GAF"/>
</dbReference>
<dbReference type="FunFam" id="3.30.70.1230:FF:000033">
    <property type="entry name" value="Adenylate cyclase"/>
    <property type="match status" value="1"/>
</dbReference>
<dbReference type="InterPro" id="IPR050401">
    <property type="entry name" value="Cyclic_nucleotide_synthase"/>
</dbReference>
<reference evidence="21" key="2">
    <citation type="submission" date="2020-08" db="EMBL/GenBank/DDBJ databases">
        <authorList>
            <person name="Chen M."/>
            <person name="Teng W."/>
            <person name="Zhao L."/>
            <person name="Hu C."/>
            <person name="Zhou Y."/>
            <person name="Han B."/>
            <person name="Song L."/>
            <person name="Shu W."/>
        </authorList>
    </citation>
    <scope>NUCLEOTIDE SEQUENCE</scope>
    <source>
        <strain evidence="21">FACHB-1375</strain>
    </source>
</reference>
<evidence type="ECO:0000256" key="11">
    <source>
        <dbReference type="ARBA" id="ARBA00022998"/>
    </source>
</evidence>
<evidence type="ECO:0000256" key="4">
    <source>
        <dbReference type="ARBA" id="ARBA00021420"/>
    </source>
</evidence>
<dbReference type="NCBIfam" id="TIGR00229">
    <property type="entry name" value="sensory_box"/>
    <property type="match status" value="1"/>
</dbReference>
<dbReference type="InterPro" id="IPR029016">
    <property type="entry name" value="GAF-like_dom_sf"/>
</dbReference>
<dbReference type="CDD" id="cd00130">
    <property type="entry name" value="PAS"/>
    <property type="match status" value="1"/>
</dbReference>
<dbReference type="CDD" id="cd07302">
    <property type="entry name" value="CHD"/>
    <property type="match status" value="1"/>
</dbReference>
<evidence type="ECO:0000256" key="3">
    <source>
        <dbReference type="ARBA" id="ARBA00012201"/>
    </source>
</evidence>
<protein>
    <recommendedName>
        <fullName evidence="4">Adenylate cyclase</fullName>
        <ecNumber evidence="3">4.6.1.1</ecNumber>
    </recommendedName>
    <alternativeName>
        <fullName evidence="14">ATP pyrophosphate-lyase</fullName>
    </alternativeName>
    <alternativeName>
        <fullName evidence="15">Adenylyl cyclase</fullName>
    </alternativeName>
</protein>
<evidence type="ECO:0000313" key="21">
    <source>
        <dbReference type="EMBL" id="MBD2185118.1"/>
    </source>
</evidence>
<dbReference type="SUPFAM" id="SSF55785">
    <property type="entry name" value="PYP-like sensor domain (PAS domain)"/>
    <property type="match status" value="1"/>
</dbReference>
<evidence type="ECO:0000256" key="15">
    <source>
        <dbReference type="ARBA" id="ARBA00032637"/>
    </source>
</evidence>
<dbReference type="RefSeq" id="WP_190472863.1">
    <property type="nucleotide sequence ID" value="NZ_JACJPW010000107.1"/>
</dbReference>
<dbReference type="SMART" id="SM00065">
    <property type="entry name" value="GAF"/>
    <property type="match status" value="1"/>
</dbReference>
<evidence type="ECO:0000256" key="18">
    <source>
        <dbReference type="SAM" id="Coils"/>
    </source>
</evidence>
<evidence type="ECO:0000256" key="2">
    <source>
        <dbReference type="ARBA" id="ARBA00004370"/>
    </source>
</evidence>
<comment type="similarity">
    <text evidence="17">Belongs to the adenylyl cyclase class-4/guanylyl cyclase family.</text>
</comment>
<dbReference type="Gene3D" id="3.30.450.20">
    <property type="entry name" value="PAS domain"/>
    <property type="match status" value="1"/>
</dbReference>
<evidence type="ECO:0000256" key="1">
    <source>
        <dbReference type="ARBA" id="ARBA00001593"/>
    </source>
</evidence>
<comment type="subunit">
    <text evidence="16">Homodimer. Can also exist as monomer.</text>
</comment>
<dbReference type="PROSITE" id="PS50125">
    <property type="entry name" value="GUANYLATE_CYCLASE_2"/>
    <property type="match status" value="1"/>
</dbReference>
<dbReference type="GO" id="GO:0006171">
    <property type="term" value="P:cAMP biosynthetic process"/>
    <property type="evidence" value="ECO:0007669"/>
    <property type="project" value="UniProtKB-KW"/>
</dbReference>
<keyword evidence="11" id="KW-0115">cAMP biosynthesis</keyword>
<keyword evidence="18" id="KW-0175">Coiled coil</keyword>
<dbReference type="SUPFAM" id="SSF55781">
    <property type="entry name" value="GAF domain-like"/>
    <property type="match status" value="1"/>
</dbReference>
<keyword evidence="5" id="KW-0812">Transmembrane</keyword>
<dbReference type="InterPro" id="IPR035965">
    <property type="entry name" value="PAS-like_dom_sf"/>
</dbReference>
<keyword evidence="22" id="KW-1185">Reference proteome</keyword>
<feature type="coiled-coil region" evidence="18">
    <location>
        <begin position="158"/>
        <end position="188"/>
    </location>
</feature>
<comment type="catalytic activity">
    <reaction evidence="1">
        <text>ATP = 3',5'-cyclic AMP + diphosphate</text>
        <dbReference type="Rhea" id="RHEA:15389"/>
        <dbReference type="ChEBI" id="CHEBI:30616"/>
        <dbReference type="ChEBI" id="CHEBI:33019"/>
        <dbReference type="ChEBI" id="CHEBI:58165"/>
        <dbReference type="EC" id="4.6.1.1"/>
    </reaction>
</comment>
<dbReference type="Gene3D" id="3.30.450.40">
    <property type="match status" value="1"/>
</dbReference>
<keyword evidence="7" id="KW-0547">Nucleotide-binding</keyword>
<keyword evidence="10" id="KW-1133">Transmembrane helix</keyword>
<evidence type="ECO:0000256" key="8">
    <source>
        <dbReference type="ARBA" id="ARBA00022840"/>
    </source>
</evidence>
<dbReference type="PROSITE" id="PS50112">
    <property type="entry name" value="PAS"/>
    <property type="match status" value="1"/>
</dbReference>
<gene>
    <name evidence="21" type="ORF">H6G03_29285</name>
</gene>
<accession>A0A926VKU8</accession>
<dbReference type="Pfam" id="PF01590">
    <property type="entry name" value="GAF"/>
    <property type="match status" value="1"/>
</dbReference>
<evidence type="ECO:0000256" key="13">
    <source>
        <dbReference type="ARBA" id="ARBA00023239"/>
    </source>
</evidence>
<feature type="domain" description="PAS" evidence="19">
    <location>
        <begin position="185"/>
        <end position="255"/>
    </location>
</feature>
<dbReference type="InterPro" id="IPR018297">
    <property type="entry name" value="A/G_cyclase_CS"/>
</dbReference>
<proteinExistence type="inferred from homology"/>
<dbReference type="PANTHER" id="PTHR11920">
    <property type="entry name" value="GUANYLYL CYCLASE"/>
    <property type="match status" value="1"/>
</dbReference>
<keyword evidence="12" id="KW-0472">Membrane</keyword>
<evidence type="ECO:0000259" key="20">
    <source>
        <dbReference type="PROSITE" id="PS50125"/>
    </source>
</evidence>